<feature type="region of interest" description="Disordered" evidence="4">
    <location>
        <begin position="1"/>
        <end position="24"/>
    </location>
</feature>
<dbReference type="Gene3D" id="1.20.930.10">
    <property type="entry name" value="Conserved domain common to transcription factors TFIIS, elongin A, CRSP70"/>
    <property type="match status" value="1"/>
</dbReference>
<dbReference type="STRING" id="81985.R0HE32"/>
<dbReference type="EMBL" id="KB870809">
    <property type="protein sequence ID" value="EOA23300.1"/>
    <property type="molecule type" value="Genomic_DNA"/>
</dbReference>
<dbReference type="InterPro" id="IPR017923">
    <property type="entry name" value="TFIIS_N"/>
</dbReference>
<organism evidence="6 7">
    <name type="scientific">Capsella rubella</name>
    <dbReference type="NCBI Taxonomy" id="81985"/>
    <lineage>
        <taxon>Eukaryota</taxon>
        <taxon>Viridiplantae</taxon>
        <taxon>Streptophyta</taxon>
        <taxon>Embryophyta</taxon>
        <taxon>Tracheophyta</taxon>
        <taxon>Spermatophyta</taxon>
        <taxon>Magnoliopsida</taxon>
        <taxon>eudicotyledons</taxon>
        <taxon>Gunneridae</taxon>
        <taxon>Pentapetalae</taxon>
        <taxon>rosids</taxon>
        <taxon>malvids</taxon>
        <taxon>Brassicales</taxon>
        <taxon>Brassicaceae</taxon>
        <taxon>Camelineae</taxon>
        <taxon>Capsella</taxon>
    </lineage>
</organism>
<dbReference type="InterPro" id="IPR003617">
    <property type="entry name" value="TFIIS/CRSP70_N_sub"/>
</dbReference>
<accession>R0HE32</accession>
<dbReference type="Proteomes" id="UP000029121">
    <property type="component" value="Unassembled WGS sequence"/>
</dbReference>
<dbReference type="SMART" id="SM00509">
    <property type="entry name" value="TFS2N"/>
    <property type="match status" value="1"/>
</dbReference>
<evidence type="ECO:0000256" key="2">
    <source>
        <dbReference type="ARBA" id="ARBA00023242"/>
    </source>
</evidence>
<sequence>MADFEDLPPPCVKDHHEKRRSRKKRMIRTKELEELISAATKAAHVARDKGFYIASPEAIQCVEILRHLRSIPLNARLITKSNGFRTILFLCKNGNPKIRSESHSVIDHWKGILQNKVQ</sequence>
<dbReference type="KEGG" id="crb:17885729"/>
<evidence type="ECO:0000256" key="1">
    <source>
        <dbReference type="ARBA" id="ARBA00004123"/>
    </source>
</evidence>
<reference evidence="7" key="1">
    <citation type="journal article" date="2013" name="Nat. Genet.">
        <title>The Capsella rubella genome and the genomic consequences of rapid mating system evolution.</title>
        <authorList>
            <person name="Slotte T."/>
            <person name="Hazzouri K.M."/>
            <person name="Agren J.A."/>
            <person name="Koenig D."/>
            <person name="Maumus F."/>
            <person name="Guo Y.L."/>
            <person name="Steige K."/>
            <person name="Platts A.E."/>
            <person name="Escobar J.S."/>
            <person name="Newman L.K."/>
            <person name="Wang W."/>
            <person name="Mandakova T."/>
            <person name="Vello E."/>
            <person name="Smith L.M."/>
            <person name="Henz S.R."/>
            <person name="Steffen J."/>
            <person name="Takuno S."/>
            <person name="Brandvain Y."/>
            <person name="Coop G."/>
            <person name="Andolfatto P."/>
            <person name="Hu T.T."/>
            <person name="Blanchette M."/>
            <person name="Clark R.M."/>
            <person name="Quesneville H."/>
            <person name="Nordborg M."/>
            <person name="Gaut B.S."/>
            <person name="Lysak M.A."/>
            <person name="Jenkins J."/>
            <person name="Grimwood J."/>
            <person name="Chapman J."/>
            <person name="Prochnik S."/>
            <person name="Shu S."/>
            <person name="Rokhsar D."/>
            <person name="Schmutz J."/>
            <person name="Weigel D."/>
            <person name="Wright S.I."/>
        </authorList>
    </citation>
    <scope>NUCLEOTIDE SEQUENCE [LARGE SCALE GENOMIC DNA]</scope>
    <source>
        <strain evidence="7">cv. Monte Gargano</strain>
    </source>
</reference>
<dbReference type="CDD" id="cd00183">
    <property type="entry name" value="TFIIS_I"/>
    <property type="match status" value="1"/>
</dbReference>
<dbReference type="SUPFAM" id="SSF47676">
    <property type="entry name" value="Conserved domain common to transcription factors TFIIS, elongin A, CRSP70"/>
    <property type="match status" value="1"/>
</dbReference>
<dbReference type="eggNOG" id="ENOG502R1N1">
    <property type="taxonomic scope" value="Eukaryota"/>
</dbReference>
<evidence type="ECO:0000256" key="3">
    <source>
        <dbReference type="PROSITE-ProRule" id="PRU00649"/>
    </source>
</evidence>
<comment type="subcellular location">
    <subcellularLocation>
        <location evidence="1 3">Nucleus</location>
    </subcellularLocation>
</comment>
<gene>
    <name evidence="6" type="ORF">CARUB_v10018683mg</name>
</gene>
<dbReference type="InterPro" id="IPR035441">
    <property type="entry name" value="TFIIS/LEDGF_dom_sf"/>
</dbReference>
<dbReference type="PROSITE" id="PS51319">
    <property type="entry name" value="TFIIS_N"/>
    <property type="match status" value="1"/>
</dbReference>
<evidence type="ECO:0000259" key="5">
    <source>
        <dbReference type="PROSITE" id="PS51319"/>
    </source>
</evidence>
<dbReference type="Pfam" id="PF08711">
    <property type="entry name" value="Med26"/>
    <property type="match status" value="1"/>
</dbReference>
<dbReference type="OrthoDB" id="1097240at2759"/>
<name>R0HE32_9BRAS</name>
<evidence type="ECO:0000313" key="6">
    <source>
        <dbReference type="EMBL" id="EOA23300.1"/>
    </source>
</evidence>
<feature type="domain" description="TFIIS N-terminal" evidence="5">
    <location>
        <begin position="34"/>
        <end position="116"/>
    </location>
</feature>
<evidence type="ECO:0000313" key="7">
    <source>
        <dbReference type="Proteomes" id="UP000029121"/>
    </source>
</evidence>
<keyword evidence="2 3" id="KW-0539">Nucleus</keyword>
<keyword evidence="7" id="KW-1185">Reference proteome</keyword>
<evidence type="ECO:0000256" key="4">
    <source>
        <dbReference type="SAM" id="MobiDB-lite"/>
    </source>
</evidence>
<protein>
    <recommendedName>
        <fullName evidence="5">TFIIS N-terminal domain-containing protein</fullName>
    </recommendedName>
</protein>
<dbReference type="GO" id="GO:0005634">
    <property type="term" value="C:nucleus"/>
    <property type="evidence" value="ECO:0007669"/>
    <property type="project" value="UniProtKB-SubCell"/>
</dbReference>
<proteinExistence type="predicted"/>
<dbReference type="AlphaFoldDB" id="R0HE32"/>